<feature type="domain" description="NodB homology" evidence="2">
    <location>
        <begin position="114"/>
        <end position="315"/>
    </location>
</feature>
<dbReference type="EMBL" id="JAVALS010000001">
    <property type="protein sequence ID" value="MDP5226126.1"/>
    <property type="molecule type" value="Genomic_DNA"/>
</dbReference>
<dbReference type="PANTHER" id="PTHR10587">
    <property type="entry name" value="GLYCOSYL TRANSFERASE-RELATED"/>
    <property type="match status" value="1"/>
</dbReference>
<feature type="region of interest" description="Disordered" evidence="1">
    <location>
        <begin position="48"/>
        <end position="84"/>
    </location>
</feature>
<keyword evidence="4" id="KW-1185">Reference proteome</keyword>
<dbReference type="PROSITE" id="PS51677">
    <property type="entry name" value="NODB"/>
    <property type="match status" value="1"/>
</dbReference>
<sequence length="315" mass="32330">MIPPRHLRDSPATAGGPLSRRSLLIGGVSLAAAGLGLAACATVEQPAAQPPVPPTGEGAVVPASQPTSRPPAKPTGPSRPRFPSKSAILAEFSGRVPREWGLDVTGVALGSKSRSVALTFDACGGPGGSGFDRALIGSLRRHQVPATLFINKRWAVANPGLLRELAADPLFEIQNHGFHHLPLSASGRNAYGIPGTADLAAAYDEVAASQELLTDLLGHAPKAFRPGTAYYDDVTAAMVSRCGLLPANFSVNADAGATFPAETVAAQLAGVVGGDVVISHFNQPGSGTSGGYAAGLPRMLDRGIRFAHLSRVFSL</sequence>
<reference evidence="3 4" key="1">
    <citation type="submission" date="2023-08" db="EMBL/GenBank/DDBJ databases">
        <title>Arthrobacter horti sp. nov., isolated from forest soil.</title>
        <authorList>
            <person name="Park M."/>
        </authorList>
    </citation>
    <scope>NUCLEOTIDE SEQUENCE [LARGE SCALE GENOMIC DNA]</scope>
    <source>
        <strain evidence="3 4">YJM1</strain>
    </source>
</reference>
<evidence type="ECO:0000256" key="1">
    <source>
        <dbReference type="SAM" id="MobiDB-lite"/>
    </source>
</evidence>
<evidence type="ECO:0000259" key="2">
    <source>
        <dbReference type="PROSITE" id="PS51677"/>
    </source>
</evidence>
<dbReference type="PANTHER" id="PTHR10587:SF134">
    <property type="entry name" value="SECRETED PROTEIN"/>
    <property type="match status" value="1"/>
</dbReference>
<name>A0ABT9IKM4_9MICC</name>
<evidence type="ECO:0000313" key="4">
    <source>
        <dbReference type="Proteomes" id="UP001232725"/>
    </source>
</evidence>
<dbReference type="SUPFAM" id="SSF88713">
    <property type="entry name" value="Glycoside hydrolase/deacetylase"/>
    <property type="match status" value="1"/>
</dbReference>
<dbReference type="Proteomes" id="UP001232725">
    <property type="component" value="Unassembled WGS sequence"/>
</dbReference>
<comment type="caution">
    <text evidence="3">The sequence shown here is derived from an EMBL/GenBank/DDBJ whole genome shotgun (WGS) entry which is preliminary data.</text>
</comment>
<dbReference type="InterPro" id="IPR011330">
    <property type="entry name" value="Glyco_hydro/deAcase_b/a-brl"/>
</dbReference>
<dbReference type="Pfam" id="PF01522">
    <property type="entry name" value="Polysacc_deac_1"/>
    <property type="match status" value="1"/>
</dbReference>
<accession>A0ABT9IKM4</accession>
<dbReference type="RefSeq" id="WP_305995149.1">
    <property type="nucleotide sequence ID" value="NZ_JAVALS010000001.1"/>
</dbReference>
<dbReference type="Gene3D" id="3.20.20.370">
    <property type="entry name" value="Glycoside hydrolase/deacetylase"/>
    <property type="match status" value="1"/>
</dbReference>
<evidence type="ECO:0000313" key="3">
    <source>
        <dbReference type="EMBL" id="MDP5226126.1"/>
    </source>
</evidence>
<dbReference type="InterPro" id="IPR050248">
    <property type="entry name" value="Polysacc_deacetylase_ArnD"/>
</dbReference>
<dbReference type="PROSITE" id="PS51318">
    <property type="entry name" value="TAT"/>
    <property type="match status" value="1"/>
</dbReference>
<gene>
    <name evidence="3" type="ORF">Q9R02_03045</name>
</gene>
<dbReference type="InterPro" id="IPR002509">
    <property type="entry name" value="NODB_dom"/>
</dbReference>
<protein>
    <submittedName>
        <fullName evidence="3">Polysaccharide deacetylase family protein</fullName>
    </submittedName>
</protein>
<proteinExistence type="predicted"/>
<organism evidence="3 4">
    <name type="scientific">Arthrobacter horti</name>
    <dbReference type="NCBI Taxonomy" id="3068273"/>
    <lineage>
        <taxon>Bacteria</taxon>
        <taxon>Bacillati</taxon>
        <taxon>Actinomycetota</taxon>
        <taxon>Actinomycetes</taxon>
        <taxon>Micrococcales</taxon>
        <taxon>Micrococcaceae</taxon>
        <taxon>Arthrobacter</taxon>
    </lineage>
</organism>
<dbReference type="InterPro" id="IPR006311">
    <property type="entry name" value="TAT_signal"/>
</dbReference>